<dbReference type="Proteomes" id="UP000825729">
    <property type="component" value="Unassembled WGS sequence"/>
</dbReference>
<dbReference type="AlphaFoldDB" id="A0AAV7E256"/>
<protein>
    <submittedName>
        <fullName evidence="2">Uncharacterized protein</fullName>
    </submittedName>
</protein>
<comment type="caution">
    <text evidence="2">The sequence shown here is derived from an EMBL/GenBank/DDBJ whole genome shotgun (WGS) entry which is preliminary data.</text>
</comment>
<sequence>MAQRAPGATTREVQSADRYGVGVTADHKAEKIWITRRRRHHRPRRGGTAIQGHWRPTVRLRPLRDSMDAPRSWRYLTQR</sequence>
<accession>A0AAV7E256</accession>
<keyword evidence="3" id="KW-1185">Reference proteome</keyword>
<name>A0AAV7E256_ARIFI</name>
<reference evidence="2 3" key="1">
    <citation type="submission" date="2021-07" db="EMBL/GenBank/DDBJ databases">
        <title>The Aristolochia fimbriata genome: insights into angiosperm evolution, floral development and chemical biosynthesis.</title>
        <authorList>
            <person name="Jiao Y."/>
        </authorList>
    </citation>
    <scope>NUCLEOTIDE SEQUENCE [LARGE SCALE GENOMIC DNA]</scope>
    <source>
        <strain evidence="2">IBCAS-2021</strain>
        <tissue evidence="2">Leaf</tissue>
    </source>
</reference>
<dbReference type="EMBL" id="JAINDJ010000007">
    <property type="protein sequence ID" value="KAG9442255.1"/>
    <property type="molecule type" value="Genomic_DNA"/>
</dbReference>
<gene>
    <name evidence="2" type="ORF">H6P81_018109</name>
</gene>
<evidence type="ECO:0000313" key="2">
    <source>
        <dbReference type="EMBL" id="KAG9442255.1"/>
    </source>
</evidence>
<proteinExistence type="predicted"/>
<evidence type="ECO:0000256" key="1">
    <source>
        <dbReference type="SAM" id="MobiDB-lite"/>
    </source>
</evidence>
<evidence type="ECO:0000313" key="3">
    <source>
        <dbReference type="Proteomes" id="UP000825729"/>
    </source>
</evidence>
<organism evidence="2 3">
    <name type="scientific">Aristolochia fimbriata</name>
    <name type="common">White veined hardy Dutchman's pipe vine</name>
    <dbReference type="NCBI Taxonomy" id="158543"/>
    <lineage>
        <taxon>Eukaryota</taxon>
        <taxon>Viridiplantae</taxon>
        <taxon>Streptophyta</taxon>
        <taxon>Embryophyta</taxon>
        <taxon>Tracheophyta</taxon>
        <taxon>Spermatophyta</taxon>
        <taxon>Magnoliopsida</taxon>
        <taxon>Magnoliidae</taxon>
        <taxon>Piperales</taxon>
        <taxon>Aristolochiaceae</taxon>
        <taxon>Aristolochia</taxon>
    </lineage>
</organism>
<feature type="region of interest" description="Disordered" evidence="1">
    <location>
        <begin position="1"/>
        <end position="21"/>
    </location>
</feature>